<name>A0ABT2I2P5_9SPHN</name>
<organism evidence="1 2">
    <name type="scientific">Novosphingobium mangrovi</name>
    <name type="common">ex Huang et al. 2023</name>
    <dbReference type="NCBI Taxonomy" id="2976432"/>
    <lineage>
        <taxon>Bacteria</taxon>
        <taxon>Pseudomonadati</taxon>
        <taxon>Pseudomonadota</taxon>
        <taxon>Alphaproteobacteria</taxon>
        <taxon>Sphingomonadales</taxon>
        <taxon>Sphingomonadaceae</taxon>
        <taxon>Novosphingobium</taxon>
    </lineage>
</organism>
<sequence>MIAALLLASATSFDPWLIFDRSPAREHSSETIEVGTLHDDEDFSYEFRRTVRNEHGEVVYWTDTRRCPQALDVLISAEKLESPAVSIPFLLGKDLIVTADGTGYHLKADAQYPEHGLGTIEFNSNSGTPLAQWVDDSLARLEPCWKANRMSR</sequence>
<reference evidence="1" key="1">
    <citation type="submission" date="2022-09" db="EMBL/GenBank/DDBJ databases">
        <title>Novosphingobium sp. Nov., a polycyclic aromatic hydrocarbon-degrading bacterium isolated form mangrove sediments in HongKong.</title>
        <authorList>
            <person name="Hu Z."/>
        </authorList>
    </citation>
    <scope>NUCLEOTIDE SEQUENCE</scope>
    <source>
        <strain evidence="1">HK4-1</strain>
    </source>
</reference>
<accession>A0ABT2I2P5</accession>
<dbReference type="RefSeq" id="WP_260044845.1">
    <property type="nucleotide sequence ID" value="NZ_JANZXA010000003.1"/>
</dbReference>
<proteinExistence type="predicted"/>
<protein>
    <recommendedName>
        <fullName evidence="3">Lipoprotein</fullName>
    </recommendedName>
</protein>
<dbReference type="EMBL" id="JANZXA010000003">
    <property type="protein sequence ID" value="MCT2399075.1"/>
    <property type="molecule type" value="Genomic_DNA"/>
</dbReference>
<evidence type="ECO:0000313" key="1">
    <source>
        <dbReference type="EMBL" id="MCT2399075.1"/>
    </source>
</evidence>
<evidence type="ECO:0008006" key="3">
    <source>
        <dbReference type="Google" id="ProtNLM"/>
    </source>
</evidence>
<gene>
    <name evidence="1" type="ORF">NZK81_05920</name>
</gene>
<comment type="caution">
    <text evidence="1">The sequence shown here is derived from an EMBL/GenBank/DDBJ whole genome shotgun (WGS) entry which is preliminary data.</text>
</comment>
<keyword evidence="2" id="KW-1185">Reference proteome</keyword>
<evidence type="ECO:0000313" key="2">
    <source>
        <dbReference type="Proteomes" id="UP001165583"/>
    </source>
</evidence>
<dbReference type="Proteomes" id="UP001165583">
    <property type="component" value="Unassembled WGS sequence"/>
</dbReference>